<comment type="caution">
    <text evidence="1">The sequence shown here is derived from an EMBL/GenBank/DDBJ whole genome shotgun (WGS) entry which is preliminary data.</text>
</comment>
<dbReference type="Gene3D" id="1.10.1070.20">
    <property type="match status" value="1"/>
</dbReference>
<sequence>MTADRASSSPRPYDVWDISDWAVMSQEARGLDPKDWVVPPDQVALPGQAHWWLFKPIKTASYRRYDDWAEKLSAEFAGLLDLPSARVELARGEVDEGIVSGNVTPDGWSMESGDVELSEFDGYLSCATDDRPRNRVGHNLKNIASVLDGCSGPPGSSCENWSASEVFAGYLVFDAWVANTDRHAINWGVLTCDEDGRQALAASFDHGSALASGTQDERLASTTVEDYAHRGFAGRFEDGARMALVDLALESVRRTGGRAELWLERLAAIEPAAIEGVVADVPAMSEVRRRFLCSLLLINQRRLAS</sequence>
<evidence type="ECO:0000313" key="2">
    <source>
        <dbReference type="Proteomes" id="UP001500730"/>
    </source>
</evidence>
<protein>
    <recommendedName>
        <fullName evidence="3">HipA-like C-terminal domain-containing protein</fullName>
    </recommendedName>
</protein>
<dbReference type="EMBL" id="BAAARE010000033">
    <property type="protein sequence ID" value="GAA2501440.1"/>
    <property type="molecule type" value="Genomic_DNA"/>
</dbReference>
<organism evidence="1 2">
    <name type="scientific">Terrabacter carboxydivorans</name>
    <dbReference type="NCBI Taxonomy" id="619730"/>
    <lineage>
        <taxon>Bacteria</taxon>
        <taxon>Bacillati</taxon>
        <taxon>Actinomycetota</taxon>
        <taxon>Actinomycetes</taxon>
        <taxon>Micrococcales</taxon>
        <taxon>Intrasporangiaceae</taxon>
        <taxon>Terrabacter</taxon>
    </lineage>
</organism>
<evidence type="ECO:0000313" key="1">
    <source>
        <dbReference type="EMBL" id="GAA2501440.1"/>
    </source>
</evidence>
<dbReference type="Proteomes" id="UP001500730">
    <property type="component" value="Unassembled WGS sequence"/>
</dbReference>
<gene>
    <name evidence="1" type="ORF">GCM10009858_44580</name>
</gene>
<accession>A0ABN3MI77</accession>
<reference evidence="1 2" key="1">
    <citation type="journal article" date="2019" name="Int. J. Syst. Evol. Microbiol.">
        <title>The Global Catalogue of Microorganisms (GCM) 10K type strain sequencing project: providing services to taxonomists for standard genome sequencing and annotation.</title>
        <authorList>
            <consortium name="The Broad Institute Genomics Platform"/>
            <consortium name="The Broad Institute Genome Sequencing Center for Infectious Disease"/>
            <person name="Wu L."/>
            <person name="Ma J."/>
        </authorList>
    </citation>
    <scope>NUCLEOTIDE SEQUENCE [LARGE SCALE GENOMIC DNA]</scope>
    <source>
        <strain evidence="1 2">JCM 16259</strain>
    </source>
</reference>
<dbReference type="RefSeq" id="WP_344257302.1">
    <property type="nucleotide sequence ID" value="NZ_BAAARE010000033.1"/>
</dbReference>
<evidence type="ECO:0008006" key="3">
    <source>
        <dbReference type="Google" id="ProtNLM"/>
    </source>
</evidence>
<name>A0ABN3MI77_9MICO</name>
<proteinExistence type="predicted"/>
<keyword evidence="2" id="KW-1185">Reference proteome</keyword>